<dbReference type="SUPFAM" id="SSF51182">
    <property type="entry name" value="RmlC-like cupins"/>
    <property type="match status" value="1"/>
</dbReference>
<dbReference type="EMBL" id="JAABNT010000005">
    <property type="protein sequence ID" value="NEK22629.1"/>
    <property type="molecule type" value="Genomic_DNA"/>
</dbReference>
<gene>
    <name evidence="2" type="ORF">GV827_09450</name>
</gene>
<keyword evidence="3" id="KW-1185">Reference proteome</keyword>
<dbReference type="PANTHER" id="PTHR36440">
    <property type="entry name" value="PUTATIVE (AFU_ORTHOLOGUE AFUA_8G07350)-RELATED"/>
    <property type="match status" value="1"/>
</dbReference>
<sequence>MKDTTLGPSACEWMGVLYRTILSSADTNGAISIIDCVSPAGSGPPRHIHHDADETFVVLSGDTEFWLEGETHMRGPGEAIFIPKGKEHNFRVLSTTPARHLTILGPGGFEAFFHKMAADALQIPQDMTVIKEIAQHHHLTFTGPPLAPELTEKLT</sequence>
<evidence type="ECO:0000259" key="1">
    <source>
        <dbReference type="Pfam" id="PF07883"/>
    </source>
</evidence>
<feature type="domain" description="Cupin type-2" evidence="1">
    <location>
        <begin position="38"/>
        <end position="103"/>
    </location>
</feature>
<dbReference type="Proteomes" id="UP000468591">
    <property type="component" value="Unassembled WGS sequence"/>
</dbReference>
<evidence type="ECO:0000313" key="2">
    <source>
        <dbReference type="EMBL" id="NEK22629.1"/>
    </source>
</evidence>
<organism evidence="2 3">
    <name type="scientific">Sulfitobacter sediminilitoris</name>
    <dbReference type="NCBI Taxonomy" id="2698830"/>
    <lineage>
        <taxon>Bacteria</taxon>
        <taxon>Pseudomonadati</taxon>
        <taxon>Pseudomonadota</taxon>
        <taxon>Alphaproteobacteria</taxon>
        <taxon>Rhodobacterales</taxon>
        <taxon>Roseobacteraceae</taxon>
        <taxon>Sulfitobacter</taxon>
    </lineage>
</organism>
<protein>
    <submittedName>
        <fullName evidence="2">Cupin domain-containing protein</fullName>
    </submittedName>
</protein>
<name>A0A6P0C8V2_9RHOB</name>
<dbReference type="Gene3D" id="2.60.120.10">
    <property type="entry name" value="Jelly Rolls"/>
    <property type="match status" value="1"/>
</dbReference>
<dbReference type="AlphaFoldDB" id="A0A6P0C8V2"/>
<accession>A0A6P0C8V2</accession>
<dbReference type="InterPro" id="IPR011051">
    <property type="entry name" value="RmlC_Cupin_sf"/>
</dbReference>
<evidence type="ECO:0000313" key="3">
    <source>
        <dbReference type="Proteomes" id="UP000468591"/>
    </source>
</evidence>
<comment type="caution">
    <text evidence="2">The sequence shown here is derived from an EMBL/GenBank/DDBJ whole genome shotgun (WGS) entry which is preliminary data.</text>
</comment>
<dbReference type="PANTHER" id="PTHR36440:SF1">
    <property type="entry name" value="PUTATIVE (AFU_ORTHOLOGUE AFUA_8G07350)-RELATED"/>
    <property type="match status" value="1"/>
</dbReference>
<reference evidence="2 3" key="1">
    <citation type="submission" date="2020-01" db="EMBL/GenBank/DDBJ databases">
        <title>Sulfitobacter sediminilitoris sp. nov., isolated from a tidal flat.</title>
        <authorList>
            <person name="Park S."/>
            <person name="Yoon J.-H."/>
        </authorList>
    </citation>
    <scope>NUCLEOTIDE SEQUENCE [LARGE SCALE GENOMIC DNA]</scope>
    <source>
        <strain evidence="2 3">JBTF-M27</strain>
    </source>
</reference>
<proteinExistence type="predicted"/>
<dbReference type="Pfam" id="PF07883">
    <property type="entry name" value="Cupin_2"/>
    <property type="match status" value="1"/>
</dbReference>
<dbReference type="InterPro" id="IPR013096">
    <property type="entry name" value="Cupin_2"/>
</dbReference>
<dbReference type="InterPro" id="IPR053146">
    <property type="entry name" value="QDO-like"/>
</dbReference>
<dbReference type="InterPro" id="IPR014710">
    <property type="entry name" value="RmlC-like_jellyroll"/>
</dbReference>
<dbReference type="RefSeq" id="WP_164353566.1">
    <property type="nucleotide sequence ID" value="NZ_JAABNT010000005.1"/>
</dbReference>